<dbReference type="Proteomes" id="UP000681027">
    <property type="component" value="Unassembled WGS sequence"/>
</dbReference>
<protein>
    <submittedName>
        <fullName evidence="1">Glycerol-3-phosphate responsive antiterminator</fullName>
    </submittedName>
</protein>
<dbReference type="PANTHER" id="PTHR35787">
    <property type="entry name" value="GLYCEROL UPTAKE OPERON ANTITERMINATOR REGULATORY PROTEIN"/>
    <property type="match status" value="1"/>
</dbReference>
<dbReference type="Pfam" id="PF04309">
    <property type="entry name" value="G3P_antiterm"/>
    <property type="match status" value="1"/>
</dbReference>
<proteinExistence type="predicted"/>
<organism evidence="1 2">
    <name type="scientific">Cytobacillus citreus</name>
    <dbReference type="NCBI Taxonomy" id="2833586"/>
    <lineage>
        <taxon>Bacteria</taxon>
        <taxon>Bacillati</taxon>
        <taxon>Bacillota</taxon>
        <taxon>Bacilli</taxon>
        <taxon>Bacillales</taxon>
        <taxon>Bacillaceae</taxon>
        <taxon>Cytobacillus</taxon>
    </lineage>
</organism>
<accession>A0ABS5NU24</accession>
<evidence type="ECO:0000313" key="2">
    <source>
        <dbReference type="Proteomes" id="UP000681027"/>
    </source>
</evidence>
<dbReference type="InterPro" id="IPR006699">
    <property type="entry name" value="GlpP"/>
</dbReference>
<dbReference type="PANTHER" id="PTHR35787:SF1">
    <property type="entry name" value="GLYCEROL UPTAKE OPERON ANTITERMINATOR REGULATORY PROTEIN"/>
    <property type="match status" value="1"/>
</dbReference>
<comment type="caution">
    <text evidence="1">The sequence shown here is derived from an EMBL/GenBank/DDBJ whole genome shotgun (WGS) entry which is preliminary data.</text>
</comment>
<evidence type="ECO:0000313" key="1">
    <source>
        <dbReference type="EMBL" id="MBS4190608.1"/>
    </source>
</evidence>
<dbReference type="EMBL" id="JAGYPM010000002">
    <property type="protein sequence ID" value="MBS4190608.1"/>
    <property type="molecule type" value="Genomic_DNA"/>
</dbReference>
<dbReference type="SUPFAM" id="SSF110391">
    <property type="entry name" value="GlpP-like"/>
    <property type="match status" value="1"/>
</dbReference>
<dbReference type="PIRSF" id="PIRSF016897">
    <property type="entry name" value="GlpP"/>
    <property type="match status" value="1"/>
</dbReference>
<name>A0ABS5NU24_9BACI</name>
<sequence length="211" mass="23997">MSYQLEEAILVKFKKNDFYQRLEQHKLIAVVNDPSQIEKVIKYKEHISAVTLMTGNILTVKRYIDILQKEEIPVILHIEKIEGLKADHYGVDFIIEYVKPFGILTTKKSVMKQAKSKGAFVIQMVFLFDTGIYHNILDSLDDIKVDMLEIMPCRATDLLEEIVRLSPVPVVTGGLLTDIRYAKEALSIGVASLATTNVEIWKRGVYGLLNE</sequence>
<reference evidence="1 2" key="1">
    <citation type="submission" date="2021-05" db="EMBL/GenBank/DDBJ databases">
        <title>Novel Bacillus species.</title>
        <authorList>
            <person name="Liu G."/>
        </authorList>
    </citation>
    <scope>NUCLEOTIDE SEQUENCE [LARGE SCALE GENOMIC DNA]</scope>
    <source>
        <strain evidence="1 2">FJAT-49705</strain>
    </source>
</reference>
<gene>
    <name evidence="1" type="ORF">KHA94_10480</name>
</gene>
<dbReference type="Gene3D" id="3.20.20.70">
    <property type="entry name" value="Aldolase class I"/>
    <property type="match status" value="1"/>
</dbReference>
<keyword evidence="2" id="KW-1185">Reference proteome</keyword>
<dbReference type="InterPro" id="IPR013785">
    <property type="entry name" value="Aldolase_TIM"/>
</dbReference>